<dbReference type="EMBL" id="LR796596">
    <property type="protein sequence ID" value="CAB4153513.1"/>
    <property type="molecule type" value="Genomic_DNA"/>
</dbReference>
<name>A0A6J5N8P9_9CAUD</name>
<organism evidence="1">
    <name type="scientific">uncultured Caudovirales phage</name>
    <dbReference type="NCBI Taxonomy" id="2100421"/>
    <lineage>
        <taxon>Viruses</taxon>
        <taxon>Duplodnaviria</taxon>
        <taxon>Heunggongvirae</taxon>
        <taxon>Uroviricota</taxon>
        <taxon>Caudoviricetes</taxon>
        <taxon>Peduoviridae</taxon>
        <taxon>Maltschvirus</taxon>
        <taxon>Maltschvirus maltsch</taxon>
    </lineage>
</organism>
<gene>
    <name evidence="1" type="ORF">UFOVP635_4</name>
</gene>
<evidence type="ECO:0000313" key="1">
    <source>
        <dbReference type="EMBL" id="CAB4153513.1"/>
    </source>
</evidence>
<protein>
    <submittedName>
        <fullName evidence="1">Uncharacterized protein</fullName>
    </submittedName>
</protein>
<sequence>MTYQQAESRHKELCELEMHRNLTREEWALMRDCEQVMQYEDYCELGI</sequence>
<reference evidence="1" key="1">
    <citation type="submission" date="2020-04" db="EMBL/GenBank/DDBJ databases">
        <authorList>
            <person name="Chiriac C."/>
            <person name="Salcher M."/>
            <person name="Ghai R."/>
            <person name="Kavagutti S V."/>
        </authorList>
    </citation>
    <scope>NUCLEOTIDE SEQUENCE</scope>
</reference>
<proteinExistence type="predicted"/>
<accession>A0A6J5N8P9</accession>